<gene>
    <name evidence="3 4" type="primary">LOC132534857</name>
</gene>
<reference evidence="3 4" key="1">
    <citation type="submission" date="2025-05" db="UniProtKB">
        <authorList>
            <consortium name="RefSeq"/>
        </authorList>
    </citation>
    <scope>IDENTIFICATION</scope>
</reference>
<feature type="region of interest" description="Disordered" evidence="1">
    <location>
        <begin position="1"/>
        <end position="26"/>
    </location>
</feature>
<dbReference type="GeneID" id="132534857"/>
<evidence type="ECO:0000256" key="1">
    <source>
        <dbReference type="SAM" id="MobiDB-lite"/>
    </source>
</evidence>
<evidence type="ECO:0000313" key="3">
    <source>
        <dbReference type="RefSeq" id="XP_060035322.1"/>
    </source>
</evidence>
<protein>
    <submittedName>
        <fullName evidence="3 4">Uncharacterized protein LOC132534857 isoform X1</fullName>
    </submittedName>
</protein>
<evidence type="ECO:0000313" key="2">
    <source>
        <dbReference type="Proteomes" id="UP001652624"/>
    </source>
</evidence>
<keyword evidence="2" id="KW-1185">Reference proteome</keyword>
<sequence>MKETVTPWRPDLNMGHTHGKGTQETSTFTGNLWTQDFLFPGKPLMVLDSGLGVDPRQTSTKEQGSPSAEKVWSREQGFHLLTFMAFGSFSEIPVTISKSSTSALEKVSDNLAHTMPITASPCRWKDILGCLRGHSKQDHWSVFLGSTKGSWKKALNCLNLKTTTGLKIEFWHLKDSQFQRTKQTLQKDHHHHNKETRAENLELQTSTVFATPAFIGAH</sequence>
<dbReference type="RefSeq" id="XP_060035323.1">
    <property type="nucleotide sequence ID" value="XM_060179340.1"/>
</dbReference>
<name>A0ABM3WFG9_ERIEU</name>
<dbReference type="RefSeq" id="XP_060035322.1">
    <property type="nucleotide sequence ID" value="XM_060179339.1"/>
</dbReference>
<proteinExistence type="predicted"/>
<dbReference type="Proteomes" id="UP001652624">
    <property type="component" value="Chromosome 20"/>
</dbReference>
<organism evidence="2 4">
    <name type="scientific">Erinaceus europaeus</name>
    <name type="common">Western European hedgehog</name>
    <dbReference type="NCBI Taxonomy" id="9365"/>
    <lineage>
        <taxon>Eukaryota</taxon>
        <taxon>Metazoa</taxon>
        <taxon>Chordata</taxon>
        <taxon>Craniata</taxon>
        <taxon>Vertebrata</taxon>
        <taxon>Euteleostomi</taxon>
        <taxon>Mammalia</taxon>
        <taxon>Eutheria</taxon>
        <taxon>Laurasiatheria</taxon>
        <taxon>Eulipotyphla</taxon>
        <taxon>Erinaceidae</taxon>
        <taxon>Erinaceinae</taxon>
        <taxon>Erinaceus</taxon>
    </lineage>
</organism>
<accession>A0ABM3WFG9</accession>
<evidence type="ECO:0000313" key="4">
    <source>
        <dbReference type="RefSeq" id="XP_060035323.1"/>
    </source>
</evidence>